<evidence type="ECO:0000256" key="2">
    <source>
        <dbReference type="SAM" id="SignalP"/>
    </source>
</evidence>
<dbReference type="GO" id="GO:0055085">
    <property type="term" value="P:transmembrane transport"/>
    <property type="evidence" value="ECO:0007669"/>
    <property type="project" value="InterPro"/>
</dbReference>
<dbReference type="AlphaFoldDB" id="A0A3S0KXI0"/>
<dbReference type="PANTHER" id="PTHR33376">
    <property type="match status" value="1"/>
</dbReference>
<organism evidence="3 4">
    <name type="scientific">Azospirillum griseum</name>
    <dbReference type="NCBI Taxonomy" id="2496639"/>
    <lineage>
        <taxon>Bacteria</taxon>
        <taxon>Pseudomonadati</taxon>
        <taxon>Pseudomonadota</taxon>
        <taxon>Alphaproteobacteria</taxon>
        <taxon>Rhodospirillales</taxon>
        <taxon>Azospirillaceae</taxon>
        <taxon>Azospirillum</taxon>
    </lineage>
</organism>
<dbReference type="Proteomes" id="UP000277007">
    <property type="component" value="Unassembled WGS sequence"/>
</dbReference>
<feature type="signal peptide" evidence="2">
    <location>
        <begin position="1"/>
        <end position="31"/>
    </location>
</feature>
<reference evidence="3 4" key="1">
    <citation type="submission" date="2018-12" db="EMBL/GenBank/DDBJ databases">
        <authorList>
            <person name="Yang Y."/>
        </authorList>
    </citation>
    <scope>NUCLEOTIDE SEQUENCE [LARGE SCALE GENOMIC DNA]</scope>
    <source>
        <strain evidence="3 4">L-25-5w-1</strain>
    </source>
</reference>
<dbReference type="InterPro" id="IPR018389">
    <property type="entry name" value="DctP_fam"/>
</dbReference>
<dbReference type="OrthoDB" id="7822595at2"/>
<evidence type="ECO:0000256" key="1">
    <source>
        <dbReference type="ARBA" id="ARBA00022729"/>
    </source>
</evidence>
<feature type="chain" id="PRO_5018666702" evidence="2">
    <location>
        <begin position="32"/>
        <end position="348"/>
    </location>
</feature>
<evidence type="ECO:0000313" key="4">
    <source>
        <dbReference type="Proteomes" id="UP000277007"/>
    </source>
</evidence>
<sequence>MTCLAFSRTVGGLTLAVALAAPLLPPTLARAETVTLKIAHFLPPGAPAQKQVIEPWCATLAADSNNQIKCQIFPALQLGGTAGQLVDLAKNGVADIVWTAPGYSTGRFPVIEAMELPFIVRDATSGSRAVWDFFQAHAAKEFEAYKVLALHSNGGDTFHTAAKPIAGPDSMKGLKMRAPTRISAKTVLALGGTPVNMPPAQVTEAIAKGVVDGAMSAWEVVTPTKLQEVTKFHSDPPKGQPYYASTVLALLMNKARYSDLPPDIRAVIDRNSGAPLVERFGAVWDGVIAATKEKVVAEGGAVVVQTQADYDAMRAAARVVEEEWVKEIGARGVDGAALVAAARALAAR</sequence>
<name>A0A3S0KXI0_9PROT</name>
<proteinExistence type="predicted"/>
<dbReference type="PANTHER" id="PTHR33376:SF15">
    <property type="entry name" value="BLL6794 PROTEIN"/>
    <property type="match status" value="1"/>
</dbReference>
<comment type="caution">
    <text evidence="3">The sequence shown here is derived from an EMBL/GenBank/DDBJ whole genome shotgun (WGS) entry which is preliminary data.</text>
</comment>
<keyword evidence="4" id="KW-1185">Reference proteome</keyword>
<dbReference type="RefSeq" id="WP_126616839.1">
    <property type="nucleotide sequence ID" value="NZ_JBHUCY010000038.1"/>
</dbReference>
<accession>A0A3S0KXI0</accession>
<protein>
    <submittedName>
        <fullName evidence="3">TRAP transporter substrate-binding protein</fullName>
    </submittedName>
</protein>
<evidence type="ECO:0000313" key="3">
    <source>
        <dbReference type="EMBL" id="RTR18942.1"/>
    </source>
</evidence>
<dbReference type="Gene3D" id="3.40.190.170">
    <property type="entry name" value="Bacterial extracellular solute-binding protein, family 7"/>
    <property type="match status" value="1"/>
</dbReference>
<dbReference type="EMBL" id="RXMA01000013">
    <property type="protein sequence ID" value="RTR18942.1"/>
    <property type="molecule type" value="Genomic_DNA"/>
</dbReference>
<dbReference type="NCBIfam" id="NF037995">
    <property type="entry name" value="TRAP_S1"/>
    <property type="match status" value="1"/>
</dbReference>
<gene>
    <name evidence="3" type="ORF">EJ903_15020</name>
</gene>
<keyword evidence="1 2" id="KW-0732">Signal</keyword>
<dbReference type="InterPro" id="IPR038404">
    <property type="entry name" value="TRAP_DctP_sf"/>
</dbReference>
<dbReference type="Pfam" id="PF03480">
    <property type="entry name" value="DctP"/>
    <property type="match status" value="1"/>
</dbReference>
<dbReference type="CDD" id="cd13665">
    <property type="entry name" value="PBP2_TRAP_Dctp3_4"/>
    <property type="match status" value="1"/>
</dbReference>